<dbReference type="InterPro" id="IPR049899">
    <property type="entry name" value="Znf_C2HC_C3H"/>
</dbReference>
<dbReference type="PROSITE" id="PS52027">
    <property type="entry name" value="ZF_C2HC_C3H"/>
    <property type="match status" value="1"/>
</dbReference>
<gene>
    <name evidence="8" type="ORF">ANCDUO_11770</name>
</gene>
<dbReference type="GO" id="GO:0008270">
    <property type="term" value="F:zinc ion binding"/>
    <property type="evidence" value="ECO:0007669"/>
    <property type="project" value="UniProtKB-KW"/>
</dbReference>
<accession>A0A0C2GAK7</accession>
<dbReference type="PANTHER" id="PTHR13555">
    <property type="entry name" value="C2H2 ZINC FINGER CGI-62-RELATED"/>
    <property type="match status" value="1"/>
</dbReference>
<feature type="compositionally biased region" description="Polar residues" evidence="6">
    <location>
        <begin position="126"/>
        <end position="136"/>
    </location>
</feature>
<dbReference type="OrthoDB" id="265955at2759"/>
<keyword evidence="2" id="KW-0677">Repeat</keyword>
<evidence type="ECO:0000313" key="9">
    <source>
        <dbReference type="Proteomes" id="UP000054047"/>
    </source>
</evidence>
<keyword evidence="4" id="KW-0862">Zinc</keyword>
<sequence length="143" mass="16245">MVSQENKKGGPKPPVFCYICGRQYGSLSIAIHEPKCLEKFHIENNKLPKNQRRSEPKRPAVVLDENGAIDVEATNEARWDNAQALLVQCEHCGRRFAEDRISVHQRSCTAENPAKSIYKGKKKSRSVSTKRNGQNDAQKRWVN</sequence>
<evidence type="ECO:0000256" key="2">
    <source>
        <dbReference type="ARBA" id="ARBA00022737"/>
    </source>
</evidence>
<evidence type="ECO:0000256" key="5">
    <source>
        <dbReference type="PROSITE-ProRule" id="PRU01371"/>
    </source>
</evidence>
<keyword evidence="9" id="KW-1185">Reference proteome</keyword>
<feature type="domain" description="C2HC/C3H-type" evidence="7">
    <location>
        <begin position="85"/>
        <end position="114"/>
    </location>
</feature>
<proteinExistence type="predicted"/>
<evidence type="ECO:0000256" key="1">
    <source>
        <dbReference type="ARBA" id="ARBA00022723"/>
    </source>
</evidence>
<reference evidence="8 9" key="1">
    <citation type="submission" date="2013-12" db="EMBL/GenBank/DDBJ databases">
        <title>Draft genome of the parsitic nematode Ancylostoma duodenale.</title>
        <authorList>
            <person name="Mitreva M."/>
        </authorList>
    </citation>
    <scope>NUCLEOTIDE SEQUENCE [LARGE SCALE GENOMIC DNA]</scope>
    <source>
        <strain evidence="8 9">Zhejiang</strain>
    </source>
</reference>
<dbReference type="InterPro" id="IPR026319">
    <property type="entry name" value="ZC2HC1A/B-like"/>
</dbReference>
<dbReference type="EMBL" id="KN733623">
    <property type="protein sequence ID" value="KIH58030.1"/>
    <property type="molecule type" value="Genomic_DNA"/>
</dbReference>
<dbReference type="Gene3D" id="3.30.160.60">
    <property type="entry name" value="Classic Zinc Finger"/>
    <property type="match status" value="2"/>
</dbReference>
<dbReference type="Proteomes" id="UP000054047">
    <property type="component" value="Unassembled WGS sequence"/>
</dbReference>
<protein>
    <recommendedName>
        <fullName evidence="7">C2HC/C3H-type domain-containing protein</fullName>
    </recommendedName>
</protein>
<evidence type="ECO:0000313" key="8">
    <source>
        <dbReference type="EMBL" id="KIH58030.1"/>
    </source>
</evidence>
<dbReference type="AlphaFoldDB" id="A0A0C2GAK7"/>
<evidence type="ECO:0000256" key="3">
    <source>
        <dbReference type="ARBA" id="ARBA00022771"/>
    </source>
</evidence>
<dbReference type="PANTHER" id="PTHR13555:SF68">
    <property type="entry name" value="ZINC FINGER PROTEIN 474"/>
    <property type="match status" value="1"/>
</dbReference>
<keyword evidence="3 5" id="KW-0863">Zinc-finger</keyword>
<name>A0A0C2GAK7_9BILA</name>
<keyword evidence="1" id="KW-0479">Metal-binding</keyword>
<dbReference type="Pfam" id="PF13913">
    <property type="entry name" value="zf-C2HC_2"/>
    <property type="match status" value="2"/>
</dbReference>
<feature type="region of interest" description="Disordered" evidence="6">
    <location>
        <begin position="104"/>
        <end position="143"/>
    </location>
</feature>
<evidence type="ECO:0000259" key="7">
    <source>
        <dbReference type="PROSITE" id="PS52027"/>
    </source>
</evidence>
<evidence type="ECO:0000256" key="6">
    <source>
        <dbReference type="SAM" id="MobiDB-lite"/>
    </source>
</evidence>
<organism evidence="8 9">
    <name type="scientific">Ancylostoma duodenale</name>
    <dbReference type="NCBI Taxonomy" id="51022"/>
    <lineage>
        <taxon>Eukaryota</taxon>
        <taxon>Metazoa</taxon>
        <taxon>Ecdysozoa</taxon>
        <taxon>Nematoda</taxon>
        <taxon>Chromadorea</taxon>
        <taxon>Rhabditida</taxon>
        <taxon>Rhabditina</taxon>
        <taxon>Rhabditomorpha</taxon>
        <taxon>Strongyloidea</taxon>
        <taxon>Ancylostomatidae</taxon>
        <taxon>Ancylostomatinae</taxon>
        <taxon>Ancylostoma</taxon>
    </lineage>
</organism>
<evidence type="ECO:0000256" key="4">
    <source>
        <dbReference type="ARBA" id="ARBA00022833"/>
    </source>
</evidence>